<keyword evidence="3" id="KW-1185">Reference proteome</keyword>
<sequence>MIQLHPAGDEIASEFAIAAVRHEADAVHGNYFIPERTFESTKRRNQASDGSLEATIEND</sequence>
<evidence type="ECO:0000313" key="3">
    <source>
        <dbReference type="Proteomes" id="UP001498421"/>
    </source>
</evidence>
<protein>
    <submittedName>
        <fullName evidence="2">Uncharacterized protein</fullName>
    </submittedName>
</protein>
<gene>
    <name evidence="2" type="ORF">QQZ08_008465</name>
</gene>
<accession>A0ABR1HVB6</accession>
<evidence type="ECO:0000313" key="2">
    <source>
        <dbReference type="EMBL" id="KAK7424835.1"/>
    </source>
</evidence>
<dbReference type="EMBL" id="JAZAVK010000088">
    <property type="protein sequence ID" value="KAK7424835.1"/>
    <property type="molecule type" value="Genomic_DNA"/>
</dbReference>
<comment type="caution">
    <text evidence="2">The sequence shown here is derived from an EMBL/GenBank/DDBJ whole genome shotgun (WGS) entry which is preliminary data.</text>
</comment>
<feature type="region of interest" description="Disordered" evidence="1">
    <location>
        <begin position="38"/>
        <end position="59"/>
    </location>
</feature>
<name>A0ABR1HVB6_9HYPO</name>
<proteinExistence type="predicted"/>
<evidence type="ECO:0000256" key="1">
    <source>
        <dbReference type="SAM" id="MobiDB-lite"/>
    </source>
</evidence>
<dbReference type="Proteomes" id="UP001498421">
    <property type="component" value="Unassembled WGS sequence"/>
</dbReference>
<reference evidence="2 3" key="1">
    <citation type="journal article" date="2025" name="Microbiol. Resour. Announc.">
        <title>Draft genome sequences for Neonectria magnoliae and Neonectria punicea, canker pathogens of Liriodendron tulipifera and Acer saccharum in West Virginia.</title>
        <authorList>
            <person name="Petronek H.M."/>
            <person name="Kasson M.T."/>
            <person name="Metheny A.M."/>
            <person name="Stauder C.M."/>
            <person name="Lovett B."/>
            <person name="Lynch S.C."/>
            <person name="Garnas J.R."/>
            <person name="Kasson L.R."/>
            <person name="Stajich J.E."/>
        </authorList>
    </citation>
    <scope>NUCLEOTIDE SEQUENCE [LARGE SCALE GENOMIC DNA]</scope>
    <source>
        <strain evidence="2 3">NRRL 64651</strain>
    </source>
</reference>
<organism evidence="2 3">
    <name type="scientific">Neonectria magnoliae</name>
    <dbReference type="NCBI Taxonomy" id="2732573"/>
    <lineage>
        <taxon>Eukaryota</taxon>
        <taxon>Fungi</taxon>
        <taxon>Dikarya</taxon>
        <taxon>Ascomycota</taxon>
        <taxon>Pezizomycotina</taxon>
        <taxon>Sordariomycetes</taxon>
        <taxon>Hypocreomycetidae</taxon>
        <taxon>Hypocreales</taxon>
        <taxon>Nectriaceae</taxon>
        <taxon>Neonectria</taxon>
    </lineage>
</organism>